<evidence type="ECO:0000313" key="3">
    <source>
        <dbReference type="EMBL" id="KAK6150337.1"/>
    </source>
</evidence>
<dbReference type="SUPFAM" id="SSF54160">
    <property type="entry name" value="Chromo domain-like"/>
    <property type="match status" value="1"/>
</dbReference>
<evidence type="ECO:0000313" key="4">
    <source>
        <dbReference type="Proteomes" id="UP001318860"/>
    </source>
</evidence>
<evidence type="ECO:0000256" key="1">
    <source>
        <dbReference type="SAM" id="MobiDB-lite"/>
    </source>
</evidence>
<organism evidence="3 4">
    <name type="scientific">Rehmannia glutinosa</name>
    <name type="common">Chinese foxglove</name>
    <dbReference type="NCBI Taxonomy" id="99300"/>
    <lineage>
        <taxon>Eukaryota</taxon>
        <taxon>Viridiplantae</taxon>
        <taxon>Streptophyta</taxon>
        <taxon>Embryophyta</taxon>
        <taxon>Tracheophyta</taxon>
        <taxon>Spermatophyta</taxon>
        <taxon>Magnoliopsida</taxon>
        <taxon>eudicotyledons</taxon>
        <taxon>Gunneridae</taxon>
        <taxon>Pentapetalae</taxon>
        <taxon>asterids</taxon>
        <taxon>lamiids</taxon>
        <taxon>Lamiales</taxon>
        <taxon>Orobanchaceae</taxon>
        <taxon>Rehmannieae</taxon>
        <taxon>Rehmannia</taxon>
    </lineage>
</organism>
<feature type="region of interest" description="Disordered" evidence="1">
    <location>
        <begin position="83"/>
        <end position="118"/>
    </location>
</feature>
<dbReference type="Gene3D" id="2.40.70.10">
    <property type="entry name" value="Acid Proteases"/>
    <property type="match status" value="1"/>
</dbReference>
<comment type="caution">
    <text evidence="3">The sequence shown here is derived from an EMBL/GenBank/DDBJ whole genome shotgun (WGS) entry which is preliminary data.</text>
</comment>
<dbReference type="InterPro" id="IPR016197">
    <property type="entry name" value="Chromo-like_dom_sf"/>
</dbReference>
<dbReference type="SUPFAM" id="SSF50630">
    <property type="entry name" value="Acid proteases"/>
    <property type="match status" value="1"/>
</dbReference>
<dbReference type="CDD" id="cd00303">
    <property type="entry name" value="retropepsin_like"/>
    <property type="match status" value="1"/>
</dbReference>
<feature type="compositionally biased region" description="Polar residues" evidence="1">
    <location>
        <begin position="97"/>
        <end position="118"/>
    </location>
</feature>
<dbReference type="InterPro" id="IPR021109">
    <property type="entry name" value="Peptidase_aspartic_dom_sf"/>
</dbReference>
<reference evidence="3 4" key="1">
    <citation type="journal article" date="2021" name="Comput. Struct. Biotechnol. J.">
        <title>De novo genome assembly of the potent medicinal plant Rehmannia glutinosa using nanopore technology.</title>
        <authorList>
            <person name="Ma L."/>
            <person name="Dong C."/>
            <person name="Song C."/>
            <person name="Wang X."/>
            <person name="Zheng X."/>
            <person name="Niu Y."/>
            <person name="Chen S."/>
            <person name="Feng W."/>
        </authorList>
    </citation>
    <scope>NUCLEOTIDE SEQUENCE [LARGE SCALE GENOMIC DNA]</scope>
    <source>
        <strain evidence="3">DH-2019</strain>
    </source>
</reference>
<dbReference type="PANTHER" id="PTHR15503">
    <property type="entry name" value="LDOC1 RELATED"/>
    <property type="match status" value="1"/>
</dbReference>
<dbReference type="InterPro" id="IPR045358">
    <property type="entry name" value="Ty3_capsid"/>
</dbReference>
<proteinExistence type="predicted"/>
<protein>
    <recommendedName>
        <fullName evidence="2">Ty3 transposon capsid-like protein domain-containing protein</fullName>
    </recommendedName>
</protein>
<dbReference type="EMBL" id="JABTTQ020000008">
    <property type="protein sequence ID" value="KAK6150337.1"/>
    <property type="molecule type" value="Genomic_DNA"/>
</dbReference>
<gene>
    <name evidence="3" type="ORF">DH2020_015269</name>
</gene>
<dbReference type="Proteomes" id="UP001318860">
    <property type="component" value="Unassembled WGS sequence"/>
</dbReference>
<name>A0ABR0WSA1_REHGL</name>
<sequence length="599" mass="68030">MAEGTRLKDLQEAQKRIDQILQTESMKREAAEIKLQEQISGINSEVQEQLSGLNGRYEHLTNTLAAIQLQLLNLNKGKNNSDEESILGGPYPGSTGEGTSFRIQQQSPRSRTPIDQQGMNIINPLPKIDFPRFDGSQPRSWILKCNGYFKLIPNIPDNQKVTLASMHFEGRAAHWYQNFNTKQVNLTWAQFVEIVSSRFEELKEAKIIGEFNKLKHTGSYAEYVDKFEELQACMLMLNKGNYTEEYFVASFISGLSEESQAFINMFEPTTLQQTIELGRKQLCTMEAITKKVKGPARTSLGSYSNTNIRRVESSPQVPSNRPQCKNRVTYMIMTEDEELSYLQDHTEQGPEVVIAPMPMEEVQMSLNAITGEDGITTMRLFGESNGHKLHILIDSGSTLSFIQESTAKKLGCQLEVIKPLLVKVANGQRMVSSHRAKEFQWEMQGHTFSYPLRVLQNEGCDLILGGDWLKSCTPIELDYERMTFTIYPLEVLDSRWIRRKGEDVQQILVHWVNSSSDLSTWEDLKFIQKTFPQFDPWGQGSTQPGGIVMNSLSRNEIFGREVGIEDGNHFAVFEERNKHVGIKRDFGLSQVDGQLETIG</sequence>
<dbReference type="PROSITE" id="PS00141">
    <property type="entry name" value="ASP_PROTEASE"/>
    <property type="match status" value="1"/>
</dbReference>
<dbReference type="Pfam" id="PF08284">
    <property type="entry name" value="RVP_2"/>
    <property type="match status" value="1"/>
</dbReference>
<dbReference type="PANTHER" id="PTHR15503:SF40">
    <property type="match status" value="1"/>
</dbReference>
<evidence type="ECO:0000259" key="2">
    <source>
        <dbReference type="Pfam" id="PF19259"/>
    </source>
</evidence>
<dbReference type="InterPro" id="IPR001969">
    <property type="entry name" value="Aspartic_peptidase_AS"/>
</dbReference>
<dbReference type="InterPro" id="IPR032567">
    <property type="entry name" value="RTL1-rel"/>
</dbReference>
<feature type="domain" description="Ty3 transposon capsid-like protein" evidence="2">
    <location>
        <begin position="152"/>
        <end position="288"/>
    </location>
</feature>
<keyword evidence="4" id="KW-1185">Reference proteome</keyword>
<accession>A0ABR0WSA1</accession>
<dbReference type="Pfam" id="PF19259">
    <property type="entry name" value="Ty3_capsid"/>
    <property type="match status" value="1"/>
</dbReference>